<dbReference type="InterPro" id="IPR002645">
    <property type="entry name" value="STAS_dom"/>
</dbReference>
<organism evidence="2 3">
    <name type="scientific">Streptosporangium carneum</name>
    <dbReference type="NCBI Taxonomy" id="47481"/>
    <lineage>
        <taxon>Bacteria</taxon>
        <taxon>Bacillati</taxon>
        <taxon>Actinomycetota</taxon>
        <taxon>Actinomycetes</taxon>
        <taxon>Streptosporangiales</taxon>
        <taxon>Streptosporangiaceae</taxon>
        <taxon>Streptosporangium</taxon>
    </lineage>
</organism>
<name>A0A9W6I9K9_9ACTN</name>
<dbReference type="PROSITE" id="PS50801">
    <property type="entry name" value="STAS"/>
    <property type="match status" value="1"/>
</dbReference>
<sequence>MAIRLERRTDPDGARVLLPIGELDRDAAELLATAVEDDLAHSPEVLVIRLTHVPFCDSSGIVTLLEAHADAARLGTELVLADVGHHLRGLFRISALDQVVRIVEEPHG</sequence>
<keyword evidence="3" id="KW-1185">Reference proteome</keyword>
<accession>A0A9W6I9K9</accession>
<dbReference type="EMBL" id="BSEV01000034">
    <property type="protein sequence ID" value="GLK14582.1"/>
    <property type="molecule type" value="Genomic_DNA"/>
</dbReference>
<evidence type="ECO:0000259" key="1">
    <source>
        <dbReference type="PROSITE" id="PS50801"/>
    </source>
</evidence>
<dbReference type="RefSeq" id="WP_271222817.1">
    <property type="nucleotide sequence ID" value="NZ_BAAAVD010000019.1"/>
</dbReference>
<dbReference type="PANTHER" id="PTHR33495">
    <property type="entry name" value="ANTI-SIGMA FACTOR ANTAGONIST TM_1081-RELATED-RELATED"/>
    <property type="match status" value="1"/>
</dbReference>
<dbReference type="InterPro" id="IPR036513">
    <property type="entry name" value="STAS_dom_sf"/>
</dbReference>
<evidence type="ECO:0000313" key="3">
    <source>
        <dbReference type="Proteomes" id="UP001143474"/>
    </source>
</evidence>
<dbReference type="Proteomes" id="UP001143474">
    <property type="component" value="Unassembled WGS sequence"/>
</dbReference>
<dbReference type="Pfam" id="PF01740">
    <property type="entry name" value="STAS"/>
    <property type="match status" value="1"/>
</dbReference>
<reference evidence="2" key="2">
    <citation type="submission" date="2023-01" db="EMBL/GenBank/DDBJ databases">
        <authorList>
            <person name="Sun Q."/>
            <person name="Evtushenko L."/>
        </authorList>
    </citation>
    <scope>NUCLEOTIDE SEQUENCE</scope>
    <source>
        <strain evidence="2">VKM Ac-2007</strain>
    </source>
</reference>
<proteinExistence type="predicted"/>
<feature type="domain" description="STAS" evidence="1">
    <location>
        <begin position="12"/>
        <end position="108"/>
    </location>
</feature>
<dbReference type="AlphaFoldDB" id="A0A9W6I9K9"/>
<dbReference type="SUPFAM" id="SSF52091">
    <property type="entry name" value="SpoIIaa-like"/>
    <property type="match status" value="1"/>
</dbReference>
<dbReference type="GO" id="GO:0043856">
    <property type="term" value="F:anti-sigma factor antagonist activity"/>
    <property type="evidence" value="ECO:0007669"/>
    <property type="project" value="TreeGrafter"/>
</dbReference>
<dbReference type="CDD" id="cd07043">
    <property type="entry name" value="STAS_anti-anti-sigma_factors"/>
    <property type="match status" value="1"/>
</dbReference>
<reference evidence="2" key="1">
    <citation type="journal article" date="2014" name="Int. J. Syst. Evol. Microbiol.">
        <title>Complete genome sequence of Corynebacterium casei LMG S-19264T (=DSM 44701T), isolated from a smear-ripened cheese.</title>
        <authorList>
            <consortium name="US DOE Joint Genome Institute (JGI-PGF)"/>
            <person name="Walter F."/>
            <person name="Albersmeier A."/>
            <person name="Kalinowski J."/>
            <person name="Ruckert C."/>
        </authorList>
    </citation>
    <scope>NUCLEOTIDE SEQUENCE</scope>
    <source>
        <strain evidence="2">VKM Ac-2007</strain>
    </source>
</reference>
<dbReference type="Gene3D" id="3.30.750.24">
    <property type="entry name" value="STAS domain"/>
    <property type="match status" value="1"/>
</dbReference>
<protein>
    <recommendedName>
        <fullName evidence="1">STAS domain-containing protein</fullName>
    </recommendedName>
</protein>
<comment type="caution">
    <text evidence="2">The sequence shown here is derived from an EMBL/GenBank/DDBJ whole genome shotgun (WGS) entry which is preliminary data.</text>
</comment>
<dbReference type="PANTHER" id="PTHR33495:SF2">
    <property type="entry name" value="ANTI-SIGMA FACTOR ANTAGONIST TM_1081-RELATED"/>
    <property type="match status" value="1"/>
</dbReference>
<gene>
    <name evidence="2" type="ORF">GCM10017600_79940</name>
</gene>
<evidence type="ECO:0000313" key="2">
    <source>
        <dbReference type="EMBL" id="GLK14582.1"/>
    </source>
</evidence>